<evidence type="ECO:0000313" key="1">
    <source>
        <dbReference type="EMBL" id="MBA5629489.1"/>
    </source>
</evidence>
<dbReference type="RefSeq" id="WP_182043042.1">
    <property type="nucleotide sequence ID" value="NZ_JACDZE010000001.1"/>
</dbReference>
<organism evidence="1 2">
    <name type="scientific">Moheibacter lacus</name>
    <dbReference type="NCBI Taxonomy" id="2745851"/>
    <lineage>
        <taxon>Bacteria</taxon>
        <taxon>Pseudomonadati</taxon>
        <taxon>Bacteroidota</taxon>
        <taxon>Flavobacteriia</taxon>
        <taxon>Flavobacteriales</taxon>
        <taxon>Weeksellaceae</taxon>
        <taxon>Moheibacter</taxon>
    </lineage>
</organism>
<sequence>MKQMIIFAFLLSTTFCTQKEDKKNVQKKELTIENESIKVHDTLHYEIENLSSKPYFYLVLRMNKFSYQPPYQDKNSLAPAINRIVSHIYKGKDSLHVNQIITSTSPFFVYDEDEEEYNSYVDSLKQQIVRTTTSQRILKPNESVKIKTVFRNYEIDEITDNEYRMLLDNTESYHIQLSYTSDSTFVKQNISKELLDSLRKNNIKIFHGTIYSNKVPLKFEK</sequence>
<dbReference type="EMBL" id="JACDZE010000001">
    <property type="protein sequence ID" value="MBA5629489.1"/>
    <property type="molecule type" value="Genomic_DNA"/>
</dbReference>
<proteinExistence type="predicted"/>
<accession>A0A838ZSD3</accession>
<evidence type="ECO:0000313" key="2">
    <source>
        <dbReference type="Proteomes" id="UP000552241"/>
    </source>
</evidence>
<gene>
    <name evidence="1" type="ORF">HU137_06870</name>
</gene>
<dbReference type="AlphaFoldDB" id="A0A838ZSD3"/>
<reference evidence="1 2" key="1">
    <citation type="submission" date="2020-07" db="EMBL/GenBank/DDBJ databases">
        <title>Moheibacter lacus sp. nov., a member of the family Flavobacteriaceae isolated from freshwater lake sediment.</title>
        <authorList>
            <person name="Liu Y."/>
        </authorList>
    </citation>
    <scope>NUCLEOTIDE SEQUENCE [LARGE SCALE GENOMIC DNA]</scope>
    <source>
        <strain evidence="1 2">BDHS18</strain>
    </source>
</reference>
<name>A0A838ZSD3_9FLAO</name>
<protein>
    <submittedName>
        <fullName evidence="1">Uncharacterized protein</fullName>
    </submittedName>
</protein>
<comment type="caution">
    <text evidence="1">The sequence shown here is derived from an EMBL/GenBank/DDBJ whole genome shotgun (WGS) entry which is preliminary data.</text>
</comment>
<keyword evidence="2" id="KW-1185">Reference proteome</keyword>
<dbReference type="Proteomes" id="UP000552241">
    <property type="component" value="Unassembled WGS sequence"/>
</dbReference>